<dbReference type="Proteomes" id="UP000002837">
    <property type="component" value="Unassembled WGS sequence"/>
</dbReference>
<name>A0ABP2RYN0_LEPBO</name>
<organism evidence="2 3">
    <name type="scientific">Leptospira borgpetersenii str. 200801926</name>
    <dbReference type="NCBI Taxonomy" id="1193009"/>
    <lineage>
        <taxon>Bacteria</taxon>
        <taxon>Pseudomonadati</taxon>
        <taxon>Spirochaetota</taxon>
        <taxon>Spirochaetia</taxon>
        <taxon>Leptospirales</taxon>
        <taxon>Leptospiraceae</taxon>
        <taxon>Leptospira</taxon>
    </lineage>
</organism>
<accession>A0ABP2RYN0</accession>
<feature type="transmembrane region" description="Helical" evidence="1">
    <location>
        <begin position="83"/>
        <end position="101"/>
    </location>
</feature>
<keyword evidence="3" id="KW-1185">Reference proteome</keyword>
<proteinExistence type="predicted"/>
<reference evidence="2" key="1">
    <citation type="submission" date="2012-09" db="EMBL/GenBank/DDBJ databases">
        <authorList>
            <person name="Harkins D.M."/>
            <person name="Durkin A.S."/>
            <person name="Brinkac L.M."/>
            <person name="Selengut J.D."/>
            <person name="Sanka R."/>
            <person name="DePew J."/>
            <person name="Purushe J."/>
            <person name="Picardeau M."/>
            <person name="Werts C."/>
            <person name="Goarant C."/>
            <person name="Vinetz J.M."/>
            <person name="Sutton G.G."/>
            <person name="Nelson W.C."/>
            <person name="Fouts D.E."/>
        </authorList>
    </citation>
    <scope>NUCLEOTIDE SEQUENCE [LARGE SCALE GENOMIC DNA]</scope>
    <source>
        <strain evidence="2">200801926</strain>
    </source>
</reference>
<keyword evidence="1" id="KW-1133">Transmembrane helix</keyword>
<sequence length="125" mass="14291">MKRLISILSIFSFVSCASYSERVRENKTDLDRMEQIVFASHDIPKEDLEFIRNTLNETKELLDKGVSESALADKWRGWVFDKWLFISLFVLGMIGLIILKINSFSWTSLIPSFSIPKNGGQENAG</sequence>
<protein>
    <submittedName>
        <fullName evidence="2">Lipoprotein</fullName>
    </submittedName>
</protein>
<gene>
    <name evidence="2" type="ORF">LEP1GSC128_1012</name>
</gene>
<evidence type="ECO:0000256" key="1">
    <source>
        <dbReference type="SAM" id="Phobius"/>
    </source>
</evidence>
<evidence type="ECO:0000313" key="3">
    <source>
        <dbReference type="Proteomes" id="UP000002837"/>
    </source>
</evidence>
<dbReference type="RefSeq" id="WP_002760102.1">
    <property type="nucleotide sequence ID" value="NZ_AKWJ02000038.1"/>
</dbReference>
<dbReference type="EMBL" id="AKWJ02000038">
    <property type="protein sequence ID" value="EKP11589.1"/>
    <property type="molecule type" value="Genomic_DNA"/>
</dbReference>
<dbReference type="PROSITE" id="PS51257">
    <property type="entry name" value="PROKAR_LIPOPROTEIN"/>
    <property type="match status" value="1"/>
</dbReference>
<comment type="caution">
    <text evidence="2">The sequence shown here is derived from an EMBL/GenBank/DDBJ whole genome shotgun (WGS) entry which is preliminary data.</text>
</comment>
<keyword evidence="1" id="KW-0812">Transmembrane</keyword>
<keyword evidence="1" id="KW-0472">Membrane</keyword>
<evidence type="ECO:0000313" key="2">
    <source>
        <dbReference type="EMBL" id="EKP11589.1"/>
    </source>
</evidence>
<keyword evidence="2" id="KW-0449">Lipoprotein</keyword>